<feature type="compositionally biased region" description="Low complexity" evidence="1">
    <location>
        <begin position="36"/>
        <end position="52"/>
    </location>
</feature>
<reference evidence="2 3" key="1">
    <citation type="submission" date="2016-07" db="EMBL/GenBank/DDBJ databases">
        <authorList>
            <person name="Sutton G."/>
            <person name="Brinkac L."/>
            <person name="Sanka R."/>
            <person name="Adams M."/>
            <person name="Lau E."/>
            <person name="Kumar A."/>
            <person name="Macaden R."/>
        </authorList>
    </citation>
    <scope>NUCLEOTIDE SEQUENCE [LARGE SCALE GENOMIC DNA]</scope>
    <source>
        <strain evidence="2 3">GA-0871</strain>
    </source>
</reference>
<accession>A0ABD6QT85</accession>
<proteinExistence type="predicted"/>
<dbReference type="Proteomes" id="UP000187001">
    <property type="component" value="Unassembled WGS sequence"/>
</dbReference>
<evidence type="ECO:0000313" key="2">
    <source>
        <dbReference type="EMBL" id="OMC52025.1"/>
    </source>
</evidence>
<evidence type="ECO:0000313" key="3">
    <source>
        <dbReference type="Proteomes" id="UP000187001"/>
    </source>
</evidence>
<feature type="region of interest" description="Disordered" evidence="1">
    <location>
        <begin position="26"/>
        <end position="56"/>
    </location>
</feature>
<sequence>MKWVLGGTALIAVIAITAVVTMSLGGGDKDKGDGSGPTATAGSGSSSEFASANDTGPVTIITEDPSCAAWIPILNTLADTEKNGWADRDPAIPASAWNPSQRAQYEAVGQAMRNAADQTVSLAKITTHRVMRELYEQFIAYARAYADAIPTYTPANDELARTASSATAVLADVCQAIKLGSAPARAPMVQEGPAPTNVAPIDSPTNPERFLPNRLPACDDWKAAVDMYTENTTAWARTDPNIPAGQWSPEQKALNDAVIPVMRNAADQFEQIGRDSQNSTFEDFAALAAQYRRAYTEAIPTYSTADHRLYSASLKASGTIIAACAAAGA</sequence>
<comment type="caution">
    <text evidence="2">The sequence shown here is derived from an EMBL/GenBank/DDBJ whole genome shotgun (WGS) entry which is preliminary data.</text>
</comment>
<name>A0ABD6QT85_MYCFO</name>
<dbReference type="AlphaFoldDB" id="A0ABD6QT85"/>
<organism evidence="2 3">
    <name type="scientific">Mycolicibacterium fortuitum</name>
    <name type="common">Mycobacterium fortuitum</name>
    <dbReference type="NCBI Taxonomy" id="1766"/>
    <lineage>
        <taxon>Bacteria</taxon>
        <taxon>Bacillati</taxon>
        <taxon>Actinomycetota</taxon>
        <taxon>Actinomycetes</taxon>
        <taxon>Mycobacteriales</taxon>
        <taxon>Mycobacteriaceae</taxon>
        <taxon>Mycolicibacterium</taxon>
    </lineage>
</organism>
<evidence type="ECO:0000256" key="1">
    <source>
        <dbReference type="SAM" id="MobiDB-lite"/>
    </source>
</evidence>
<gene>
    <name evidence="2" type="ORF">A5742_17360</name>
</gene>
<dbReference type="EMBL" id="MBER01000010">
    <property type="protein sequence ID" value="OMC52025.1"/>
    <property type="molecule type" value="Genomic_DNA"/>
</dbReference>
<protein>
    <submittedName>
        <fullName evidence="2">Uncharacterized protein</fullName>
    </submittedName>
</protein>